<dbReference type="GO" id="GO:0043531">
    <property type="term" value="F:ADP binding"/>
    <property type="evidence" value="ECO:0007669"/>
    <property type="project" value="InterPro"/>
</dbReference>
<dbReference type="PaxDb" id="4565-Traes_2AL_F068EE799.1"/>
<comment type="similarity">
    <text evidence="1">Belongs to the disease resistance NB-LRR family.</text>
</comment>
<name>A0A3B5ZNT2_WHEAT</name>
<evidence type="ECO:0000256" key="5">
    <source>
        <dbReference type="ARBA" id="ARBA00022821"/>
    </source>
</evidence>
<dbReference type="InterPro" id="IPR055414">
    <property type="entry name" value="LRR_R13L4/SHOC2-like"/>
</dbReference>
<dbReference type="AlphaFoldDB" id="A0A3B5ZNT2"/>
<dbReference type="SUPFAM" id="SSF52540">
    <property type="entry name" value="P-loop containing nucleoside triphosphate hydrolases"/>
    <property type="match status" value="1"/>
</dbReference>
<dbReference type="Gramene" id="TraesCS1D03G0035100.1">
    <property type="protein sequence ID" value="TraesCS1D03G0035100.1.CDS1"/>
    <property type="gene ID" value="TraesCS1D03G0035100"/>
</dbReference>
<dbReference type="OrthoDB" id="606096at2759"/>
<evidence type="ECO:0000256" key="6">
    <source>
        <dbReference type="ARBA" id="ARBA00023054"/>
    </source>
</evidence>
<feature type="domain" description="Disease resistance N-terminal" evidence="7">
    <location>
        <begin position="37"/>
        <end position="118"/>
    </location>
</feature>
<evidence type="ECO:0008006" key="12">
    <source>
        <dbReference type="Google" id="ProtNLM"/>
    </source>
</evidence>
<dbReference type="Gramene" id="TraesWEE_scaffold_017620_01G000100.1">
    <property type="protein sequence ID" value="TraesWEE_scaffold_017620_01G000100.1"/>
    <property type="gene ID" value="TraesWEE_scaffold_017620_01G000100"/>
</dbReference>
<keyword evidence="5" id="KW-0611">Plant defense</keyword>
<dbReference type="Pfam" id="PF23598">
    <property type="entry name" value="LRR_14"/>
    <property type="match status" value="1"/>
</dbReference>
<dbReference type="Pfam" id="PF18052">
    <property type="entry name" value="Rx_N"/>
    <property type="match status" value="1"/>
</dbReference>
<keyword evidence="6" id="KW-0175">Coiled coil</keyword>
<dbReference type="InterPro" id="IPR058922">
    <property type="entry name" value="WHD_DRP"/>
</dbReference>
<dbReference type="SMR" id="A0A3B5ZNT2"/>
<evidence type="ECO:0000256" key="4">
    <source>
        <dbReference type="ARBA" id="ARBA00022741"/>
    </source>
</evidence>
<dbReference type="Gene3D" id="1.20.5.4130">
    <property type="match status" value="1"/>
</dbReference>
<evidence type="ECO:0000313" key="10">
    <source>
        <dbReference type="EnsemblPlants" id="TraesCS1D02G017400.1.cds1"/>
    </source>
</evidence>
<dbReference type="GO" id="GO:0002758">
    <property type="term" value="P:innate immune response-activating signaling pathway"/>
    <property type="evidence" value="ECO:0007669"/>
    <property type="project" value="UniProtKB-ARBA"/>
</dbReference>
<dbReference type="Gene3D" id="3.80.10.10">
    <property type="entry name" value="Ribonuclease Inhibitor"/>
    <property type="match status" value="2"/>
</dbReference>
<dbReference type="InterPro" id="IPR044974">
    <property type="entry name" value="Disease_R_plants"/>
</dbReference>
<dbReference type="Gramene" id="TraesCAD_scaffold_008051_01G000400.1">
    <property type="protein sequence ID" value="TraesCAD_scaffold_008051_01G000400.1"/>
    <property type="gene ID" value="TraesCAD_scaffold_008051_01G000400"/>
</dbReference>
<protein>
    <recommendedName>
        <fullName evidence="12">Rx N-terminal domain-containing protein</fullName>
    </recommendedName>
</protein>
<dbReference type="GO" id="GO:0042742">
    <property type="term" value="P:defense response to bacterium"/>
    <property type="evidence" value="ECO:0007669"/>
    <property type="project" value="UniProtKB-ARBA"/>
</dbReference>
<dbReference type="Proteomes" id="UP000019116">
    <property type="component" value="Chromosome 1D"/>
</dbReference>
<dbReference type="Gramene" id="TraesCLE_scaffold_071731_01G000100.1">
    <property type="protein sequence ID" value="TraesCLE_scaffold_071731_01G000100.1"/>
    <property type="gene ID" value="TraesCLE_scaffold_071731_01G000100"/>
</dbReference>
<dbReference type="Pfam" id="PF23559">
    <property type="entry name" value="WHD_DRP"/>
    <property type="match status" value="1"/>
</dbReference>
<feature type="domain" description="Disease resistance protein winged helix" evidence="8">
    <location>
        <begin position="252"/>
        <end position="323"/>
    </location>
</feature>
<dbReference type="Gramene" id="TraesRN1D0100041100.1">
    <property type="protein sequence ID" value="TraesRN1D0100041100.1"/>
    <property type="gene ID" value="TraesRN1D0100041100"/>
</dbReference>
<organism evidence="10">
    <name type="scientific">Triticum aestivum</name>
    <name type="common">Wheat</name>
    <dbReference type="NCBI Taxonomy" id="4565"/>
    <lineage>
        <taxon>Eukaryota</taxon>
        <taxon>Viridiplantae</taxon>
        <taxon>Streptophyta</taxon>
        <taxon>Embryophyta</taxon>
        <taxon>Tracheophyta</taxon>
        <taxon>Spermatophyta</taxon>
        <taxon>Magnoliopsida</taxon>
        <taxon>Liliopsida</taxon>
        <taxon>Poales</taxon>
        <taxon>Poaceae</taxon>
        <taxon>BOP clade</taxon>
        <taxon>Pooideae</taxon>
        <taxon>Triticodae</taxon>
        <taxon>Triticeae</taxon>
        <taxon>Triticinae</taxon>
        <taxon>Triticum</taxon>
    </lineage>
</organism>
<evidence type="ECO:0000313" key="11">
    <source>
        <dbReference type="Proteomes" id="UP000019116"/>
    </source>
</evidence>
<sequence length="724" mass="81862">MYDEYITCWVFVFFQKLMAEAILLAVSKIGTVVLNEIVSDVVQKLSRKLDALKELPAKVQRIEIELNTMNDIIQDLGSTNLNNNVIKGWIGNVRKLAYRVEDVIDKYSYEALKLKDEGFLHRYIITGSRHVKVEDLAALAQPKRRLVLQPLGSTESFKLFCSRAFHSNLNRECPMELKTVATKVVERCRGPLAIVSSGSLLSTKQPTEHAWNHMFNHLRSELRGDNHVQPILDLSYHDLPGNLRNCFLYCSLFPEDYAISRESLVRLWVAEGFAVKKENSTPEEVAEGNLMELIGRNMLEVVERDELLRVSTCKMHDLVRDLALAVAKEERFGSANDPKEMIRMDKEVRRFSTCGWTDSKAIVGVKFPRLRTIMSLATASPCTNMLSSVLSGSSYLTVLELQDSAITQVPASIGDLFNLRYIGLRRTNIQSLPHTIDKLSNLETLDIKQTKVEKLPPGIVNIEKLRHLLADRFADEKQTEFRYFVGVEAPHMISNFQELQTLETIHASKDLSLQLQTVWVDNINASNCDDLLKTLSDMPLLSSLLLSACDQNETLSFQALKPISTNLHRLIIRGGWADGTLKCPIFQGHGKSLKYLALSWCNLGIEDPLQLLASHLPDLTYLSLNRVSSAGILVLSAGCFPKLKTLVLKRMPNVKQLEIKKGAIPAIDGIYIVSLSKLNMVPHGIESLETLKKLWMLDLHKDFKAQWNLNQMHNKMKHVPELRV</sequence>
<dbReference type="SUPFAM" id="SSF52058">
    <property type="entry name" value="L domain-like"/>
    <property type="match status" value="1"/>
</dbReference>
<dbReference type="InterPro" id="IPR036388">
    <property type="entry name" value="WH-like_DNA-bd_sf"/>
</dbReference>
<evidence type="ECO:0000259" key="7">
    <source>
        <dbReference type="Pfam" id="PF18052"/>
    </source>
</evidence>
<keyword evidence="4" id="KW-0547">Nucleotide-binding</keyword>
<reference evidence="10" key="2">
    <citation type="submission" date="2018-10" db="UniProtKB">
        <authorList>
            <consortium name="EnsemblPlants"/>
        </authorList>
    </citation>
    <scope>IDENTIFICATION</scope>
</reference>
<dbReference type="Gene3D" id="1.10.8.430">
    <property type="entry name" value="Helical domain of apoptotic protease-activating factors"/>
    <property type="match status" value="1"/>
</dbReference>
<dbReference type="Gramene" id="TraesROB_scaffold_066589_01G000400.1">
    <property type="protein sequence ID" value="TraesROB_scaffold_066589_01G000400.1"/>
    <property type="gene ID" value="TraesROB_scaffold_066589_01G000400"/>
</dbReference>
<dbReference type="InterPro" id="IPR041118">
    <property type="entry name" value="Rx_N"/>
</dbReference>
<reference evidence="10" key="1">
    <citation type="submission" date="2018-08" db="EMBL/GenBank/DDBJ databases">
        <authorList>
            <person name="Rossello M."/>
        </authorList>
    </citation>
    <scope>NUCLEOTIDE SEQUENCE [LARGE SCALE GENOMIC DNA]</scope>
    <source>
        <strain evidence="10">cv. Chinese Spring</strain>
    </source>
</reference>
<feature type="domain" description="Disease resistance R13L4/SHOC-2-like LRR" evidence="9">
    <location>
        <begin position="375"/>
        <end position="716"/>
    </location>
</feature>
<evidence type="ECO:0000256" key="1">
    <source>
        <dbReference type="ARBA" id="ARBA00008894"/>
    </source>
</evidence>
<keyword evidence="11" id="KW-1185">Reference proteome</keyword>
<proteinExistence type="inferred from homology"/>
<evidence type="ECO:0000259" key="9">
    <source>
        <dbReference type="Pfam" id="PF23598"/>
    </source>
</evidence>
<keyword evidence="3" id="KW-0677">Repeat</keyword>
<evidence type="ECO:0000259" key="8">
    <source>
        <dbReference type="Pfam" id="PF23559"/>
    </source>
</evidence>
<accession>A0A3B5ZNT2</accession>
<dbReference type="EnsemblPlants" id="TraesCS1D02G017400.1">
    <property type="protein sequence ID" value="TraesCS1D02G017400.1.cds1"/>
    <property type="gene ID" value="TraesCS1D02G017400"/>
</dbReference>
<keyword evidence="2" id="KW-0433">Leucine-rich repeat</keyword>
<dbReference type="Gene3D" id="1.10.10.10">
    <property type="entry name" value="Winged helix-like DNA-binding domain superfamily/Winged helix DNA-binding domain"/>
    <property type="match status" value="1"/>
</dbReference>
<evidence type="ECO:0000256" key="2">
    <source>
        <dbReference type="ARBA" id="ARBA00022614"/>
    </source>
</evidence>
<dbReference type="STRING" id="4565.A0A3B5ZNT2"/>
<dbReference type="InterPro" id="IPR027417">
    <property type="entry name" value="P-loop_NTPase"/>
</dbReference>
<dbReference type="InterPro" id="IPR032675">
    <property type="entry name" value="LRR_dom_sf"/>
</dbReference>
<dbReference type="GO" id="GO:0009626">
    <property type="term" value="P:plant-type hypersensitive response"/>
    <property type="evidence" value="ECO:0007669"/>
    <property type="project" value="UniProtKB-ARBA"/>
</dbReference>
<dbReference type="PANTHER" id="PTHR23155">
    <property type="entry name" value="DISEASE RESISTANCE PROTEIN RP"/>
    <property type="match status" value="1"/>
</dbReference>
<dbReference type="InterPro" id="IPR042197">
    <property type="entry name" value="Apaf_helical"/>
</dbReference>
<dbReference type="Gramene" id="TraesCS1D02G017400.1">
    <property type="protein sequence ID" value="TraesCS1D02G017400.1.cds1"/>
    <property type="gene ID" value="TraesCS1D02G017400"/>
</dbReference>
<dbReference type="PANTHER" id="PTHR23155:SF1216">
    <property type="entry name" value="OS04G0219600 PROTEIN"/>
    <property type="match status" value="1"/>
</dbReference>
<evidence type="ECO:0000256" key="3">
    <source>
        <dbReference type="ARBA" id="ARBA00022737"/>
    </source>
</evidence>
<dbReference type="FunFam" id="1.10.10.10:FF:000322">
    <property type="entry name" value="Probable disease resistance protein At1g63360"/>
    <property type="match status" value="1"/>
</dbReference>